<dbReference type="InterPro" id="IPR041532">
    <property type="entry name" value="RlmI-like_PUA"/>
</dbReference>
<dbReference type="InterPro" id="IPR015947">
    <property type="entry name" value="PUA-like_sf"/>
</dbReference>
<dbReference type="Gene3D" id="2.30.130.10">
    <property type="entry name" value="PUA domain"/>
    <property type="match status" value="1"/>
</dbReference>
<dbReference type="GO" id="GO:0008168">
    <property type="term" value="F:methyltransferase activity"/>
    <property type="evidence" value="ECO:0007669"/>
    <property type="project" value="UniProtKB-KW"/>
</dbReference>
<keyword evidence="5" id="KW-0949">S-adenosyl-L-methionine</keyword>
<proteinExistence type="inferred from homology"/>
<dbReference type="InterPro" id="IPR036974">
    <property type="entry name" value="PUA_sf"/>
</dbReference>
<keyword evidence="4" id="KW-0808">Transferase</keyword>
<dbReference type="Pfam" id="PF17785">
    <property type="entry name" value="PUA_3"/>
    <property type="match status" value="1"/>
</dbReference>
<protein>
    <submittedName>
        <fullName evidence="8">rRNA large subunit methyltransferase I</fullName>
    </submittedName>
</protein>
<comment type="subcellular location">
    <subcellularLocation>
        <location evidence="1">Cytoplasm</location>
    </subcellularLocation>
</comment>
<dbReference type="AlphaFoldDB" id="A0A937X4J5"/>
<comment type="similarity">
    <text evidence="6">Belongs to the methyltransferase superfamily. RlmI family.</text>
</comment>
<name>A0A937X4J5_9BACT</name>
<dbReference type="GO" id="GO:0003723">
    <property type="term" value="F:RNA binding"/>
    <property type="evidence" value="ECO:0007669"/>
    <property type="project" value="InterPro"/>
</dbReference>
<evidence type="ECO:0000256" key="2">
    <source>
        <dbReference type="ARBA" id="ARBA00022490"/>
    </source>
</evidence>
<comment type="caution">
    <text evidence="8">The sequence shown here is derived from an EMBL/GenBank/DDBJ whole genome shotgun (WGS) entry which is preliminary data.</text>
</comment>
<evidence type="ECO:0000256" key="4">
    <source>
        <dbReference type="ARBA" id="ARBA00022679"/>
    </source>
</evidence>
<evidence type="ECO:0000313" key="9">
    <source>
        <dbReference type="Proteomes" id="UP000703893"/>
    </source>
</evidence>
<evidence type="ECO:0000256" key="6">
    <source>
        <dbReference type="ARBA" id="ARBA00038091"/>
    </source>
</evidence>
<keyword evidence="2" id="KW-0963">Cytoplasm</keyword>
<accession>A0A937X4J5</accession>
<dbReference type="SUPFAM" id="SSF53335">
    <property type="entry name" value="S-adenosyl-L-methionine-dependent methyltransferases"/>
    <property type="match status" value="1"/>
</dbReference>
<dbReference type="EMBL" id="VGJX01000116">
    <property type="protein sequence ID" value="MBM3274079.1"/>
    <property type="molecule type" value="Genomic_DNA"/>
</dbReference>
<evidence type="ECO:0000313" key="8">
    <source>
        <dbReference type="EMBL" id="MBM3274079.1"/>
    </source>
</evidence>
<evidence type="ECO:0000256" key="5">
    <source>
        <dbReference type="ARBA" id="ARBA00022691"/>
    </source>
</evidence>
<sequence>MPSSKTATACQISLKRGRDARVRGGHPWIFAGELAARPPAETAGEAVEVLDSRGKFLGMALCNPESNLTLRMVSRQREEIGRLFVQQRLSSALAMRRALLGDIPALRLVNAESDGLPAMIVDRYGDYVVIQSLALAADKLLASLVEELVDQTGPKGIFERSDAPVRQLEGLSERVGTLWGDTPPALVEIREGDSRFLADLHGGQKT</sequence>
<dbReference type="Proteomes" id="UP000703893">
    <property type="component" value="Unassembled WGS sequence"/>
</dbReference>
<gene>
    <name evidence="8" type="ORF">FJZ00_02920</name>
</gene>
<dbReference type="InterPro" id="IPR029063">
    <property type="entry name" value="SAM-dependent_MTases_sf"/>
</dbReference>
<evidence type="ECO:0000256" key="3">
    <source>
        <dbReference type="ARBA" id="ARBA00022603"/>
    </source>
</evidence>
<dbReference type="Gene3D" id="3.30.750.80">
    <property type="entry name" value="RNA methyltransferase domain (HRMD) like"/>
    <property type="match status" value="1"/>
</dbReference>
<dbReference type="CDD" id="cd11572">
    <property type="entry name" value="RlmI_M_like"/>
    <property type="match status" value="1"/>
</dbReference>
<dbReference type="GO" id="GO:0032259">
    <property type="term" value="P:methylation"/>
    <property type="evidence" value="ECO:0007669"/>
    <property type="project" value="UniProtKB-KW"/>
</dbReference>
<feature type="domain" description="RlmI-like PUA" evidence="7">
    <location>
        <begin position="12"/>
        <end position="75"/>
    </location>
</feature>
<evidence type="ECO:0000256" key="1">
    <source>
        <dbReference type="ARBA" id="ARBA00004496"/>
    </source>
</evidence>
<organism evidence="8 9">
    <name type="scientific">Candidatus Tanganyikabacteria bacterium</name>
    <dbReference type="NCBI Taxonomy" id="2961651"/>
    <lineage>
        <taxon>Bacteria</taxon>
        <taxon>Bacillati</taxon>
        <taxon>Candidatus Sericytochromatia</taxon>
        <taxon>Candidatus Tanganyikabacteria</taxon>
    </lineage>
</organism>
<dbReference type="CDD" id="cd21153">
    <property type="entry name" value="PUA_RlmI"/>
    <property type="match status" value="1"/>
</dbReference>
<evidence type="ECO:0000259" key="7">
    <source>
        <dbReference type="Pfam" id="PF17785"/>
    </source>
</evidence>
<dbReference type="PANTHER" id="PTHR42873:SF1">
    <property type="entry name" value="S-ADENOSYLMETHIONINE-DEPENDENT METHYLTRANSFERASE DOMAIN-CONTAINING PROTEIN"/>
    <property type="match status" value="1"/>
</dbReference>
<keyword evidence="3 8" id="KW-0489">Methyltransferase</keyword>
<reference evidence="8 9" key="1">
    <citation type="submission" date="2019-03" db="EMBL/GenBank/DDBJ databases">
        <title>Lake Tanganyika Metagenome-Assembled Genomes (MAGs).</title>
        <authorList>
            <person name="Tran P."/>
        </authorList>
    </citation>
    <scope>NUCLEOTIDE SEQUENCE [LARGE SCALE GENOMIC DNA]</scope>
    <source>
        <strain evidence="8">K_DeepCast_65m_m2_236</strain>
    </source>
</reference>
<dbReference type="PROSITE" id="PS50890">
    <property type="entry name" value="PUA"/>
    <property type="match status" value="1"/>
</dbReference>
<feature type="non-terminal residue" evidence="8">
    <location>
        <position position="206"/>
    </location>
</feature>
<dbReference type="SUPFAM" id="SSF88697">
    <property type="entry name" value="PUA domain-like"/>
    <property type="match status" value="1"/>
</dbReference>
<dbReference type="PANTHER" id="PTHR42873">
    <property type="entry name" value="RIBOSOMAL RNA LARGE SUBUNIT METHYLTRANSFERASE"/>
    <property type="match status" value="1"/>
</dbReference>